<evidence type="ECO:0000256" key="3">
    <source>
        <dbReference type="ARBA" id="ARBA00022741"/>
    </source>
</evidence>
<feature type="domain" description="Adenylate kinase active site lid" evidence="8">
    <location>
        <begin position="119"/>
        <end position="154"/>
    </location>
</feature>
<comment type="domain">
    <text evidence="5">Consists of three domains, a large central CORE domain and two small peripheral domains, NMPbind and LID, which undergo movements during catalysis. The LID domain closes over the site of phosphoryl transfer upon ATP binding. Assembling and dissambling the active center during each catalytic cycle provides an effective means to prevent ATP hydrolysis. Some bacteria have evolved a zinc-coordinating structure that stabilizes the LID domain.</text>
</comment>
<dbReference type="GO" id="GO:0005524">
    <property type="term" value="F:ATP binding"/>
    <property type="evidence" value="ECO:0007669"/>
    <property type="project" value="UniProtKB-UniRule"/>
</dbReference>
<dbReference type="Pfam" id="PF00406">
    <property type="entry name" value="ADK"/>
    <property type="match status" value="1"/>
</dbReference>
<evidence type="ECO:0000256" key="7">
    <source>
        <dbReference type="RuleBase" id="RU003331"/>
    </source>
</evidence>
<feature type="binding site" evidence="5">
    <location>
        <position position="191"/>
    </location>
    <ligand>
        <name>ATP</name>
        <dbReference type="ChEBI" id="CHEBI:30616"/>
    </ligand>
</feature>
<comment type="pathway">
    <text evidence="5">Purine metabolism; AMP biosynthesis via salvage pathway; AMP from ADP: step 1/1.</text>
</comment>
<feature type="binding site" evidence="5">
    <location>
        <position position="163"/>
    </location>
    <ligand>
        <name>AMP</name>
        <dbReference type="ChEBI" id="CHEBI:456215"/>
    </ligand>
</feature>
<reference evidence="9 10" key="1">
    <citation type="journal article" date="2018" name="Nat. Biotechnol.">
        <title>A standardized bacterial taxonomy based on genome phylogeny substantially revises the tree of life.</title>
        <authorList>
            <person name="Parks D.H."/>
            <person name="Chuvochina M."/>
            <person name="Waite D.W."/>
            <person name="Rinke C."/>
            <person name="Skarshewski A."/>
            <person name="Chaumeil P.A."/>
            <person name="Hugenholtz P."/>
        </authorList>
    </citation>
    <scope>NUCLEOTIDE SEQUENCE [LARGE SCALE GENOMIC DNA]</scope>
    <source>
        <strain evidence="9">UBA12146</strain>
    </source>
</reference>
<proteinExistence type="inferred from homology"/>
<evidence type="ECO:0000256" key="6">
    <source>
        <dbReference type="RuleBase" id="RU003330"/>
    </source>
</evidence>
<dbReference type="Pfam" id="PF05191">
    <property type="entry name" value="ADK_lid"/>
    <property type="match status" value="1"/>
</dbReference>
<keyword evidence="2 5" id="KW-0545">Nucleotide biosynthesis</keyword>
<feature type="binding site" evidence="5">
    <location>
        <position position="119"/>
    </location>
    <ligand>
        <name>ATP</name>
        <dbReference type="ChEBI" id="CHEBI:30616"/>
    </ligand>
</feature>
<dbReference type="GO" id="GO:0044209">
    <property type="term" value="P:AMP salvage"/>
    <property type="evidence" value="ECO:0007669"/>
    <property type="project" value="UniProtKB-UniRule"/>
</dbReference>
<dbReference type="InterPro" id="IPR007862">
    <property type="entry name" value="Adenylate_kinase_lid-dom"/>
</dbReference>
<evidence type="ECO:0000256" key="5">
    <source>
        <dbReference type="HAMAP-Rule" id="MF_00235"/>
    </source>
</evidence>
<comment type="subunit">
    <text evidence="5 7">Monomer.</text>
</comment>
<feature type="binding site" evidence="5">
    <location>
        <position position="122"/>
    </location>
    <ligand>
        <name>Zn(2+)</name>
        <dbReference type="ChEBI" id="CHEBI:29105"/>
        <note>structural</note>
    </ligand>
</feature>
<dbReference type="InterPro" id="IPR027417">
    <property type="entry name" value="P-loop_NTPase"/>
</dbReference>
<dbReference type="InterPro" id="IPR000850">
    <property type="entry name" value="Adenylat/UMP-CMP_kin"/>
</dbReference>
<evidence type="ECO:0000256" key="1">
    <source>
        <dbReference type="ARBA" id="ARBA00022679"/>
    </source>
</evidence>
<dbReference type="GO" id="GO:0008270">
    <property type="term" value="F:zinc ion binding"/>
    <property type="evidence" value="ECO:0007669"/>
    <property type="project" value="UniProtKB-UniRule"/>
</dbReference>
<comment type="subcellular location">
    <subcellularLocation>
        <location evidence="5 7">Cytoplasm</location>
    </subcellularLocation>
</comment>
<evidence type="ECO:0000313" key="10">
    <source>
        <dbReference type="Proteomes" id="UP000261706"/>
    </source>
</evidence>
<organism evidence="9 10">
    <name type="scientific">candidate division WWE3 bacterium</name>
    <dbReference type="NCBI Taxonomy" id="2053526"/>
    <lineage>
        <taxon>Bacteria</taxon>
        <taxon>Katanobacteria</taxon>
    </lineage>
</organism>
<comment type="caution">
    <text evidence="5">Lacks conserved residue(s) required for the propagation of feature annotation.</text>
</comment>
<dbReference type="PRINTS" id="PR00094">
    <property type="entry name" value="ADENYLTKNASE"/>
</dbReference>
<dbReference type="CDD" id="cd01428">
    <property type="entry name" value="ADK"/>
    <property type="match status" value="1"/>
</dbReference>
<sequence length="206" mass="22847">MKILLMGTVGSGKGTQGELLSKHLGLPLVSVGQALRDLKPGHPWYREINDALLAGHLAPQDKVAEILKETVSGPGYEKGYIMDGWGRTTEDLVFFDPTYDKVFLINIPRELSLARLSTRRTCESCGAVYNIVSKPPKVEGVCDKCGGALKQRDDDKEEAILRRLEIFKNETSVQIEKFRSDGILIEVDGSGSPEEVFEEVKKKLQE</sequence>
<dbReference type="AlphaFoldDB" id="A0A354G3T9"/>
<keyword evidence="1 5" id="KW-0808">Transferase</keyword>
<feature type="binding site" evidence="5">
    <location>
        <position position="152"/>
    </location>
    <ligand>
        <name>AMP</name>
        <dbReference type="ChEBI" id="CHEBI:456215"/>
    </ligand>
</feature>
<dbReference type="SUPFAM" id="SSF57774">
    <property type="entry name" value="Microbial and mitochondrial ADK, insert 'zinc finger' domain"/>
    <property type="match status" value="1"/>
</dbReference>
<dbReference type="GO" id="GO:0005737">
    <property type="term" value="C:cytoplasm"/>
    <property type="evidence" value="ECO:0007669"/>
    <property type="project" value="UniProtKB-SubCell"/>
</dbReference>
<keyword evidence="3 5" id="KW-0547">Nucleotide-binding</keyword>
<feature type="binding site" evidence="5">
    <location>
        <position position="142"/>
    </location>
    <ligand>
        <name>Zn(2+)</name>
        <dbReference type="ChEBI" id="CHEBI:29105"/>
        <note>structural</note>
    </ligand>
</feature>
<comment type="catalytic activity">
    <reaction evidence="5 7">
        <text>AMP + ATP = 2 ADP</text>
        <dbReference type="Rhea" id="RHEA:12973"/>
        <dbReference type="ChEBI" id="CHEBI:30616"/>
        <dbReference type="ChEBI" id="CHEBI:456215"/>
        <dbReference type="ChEBI" id="CHEBI:456216"/>
        <dbReference type="EC" id="2.7.4.3"/>
    </reaction>
</comment>
<dbReference type="PANTHER" id="PTHR23359">
    <property type="entry name" value="NUCLEOTIDE KINASE"/>
    <property type="match status" value="1"/>
</dbReference>
<comment type="caution">
    <text evidence="9">The sequence shown here is derived from an EMBL/GenBank/DDBJ whole genome shotgun (WGS) entry which is preliminary data.</text>
</comment>
<comment type="similarity">
    <text evidence="5 6">Belongs to the adenylate kinase family.</text>
</comment>
<keyword evidence="5 7" id="KW-0067">ATP-binding</keyword>
<dbReference type="EMBL" id="DNVO01000024">
    <property type="protein sequence ID" value="HBI35677.1"/>
    <property type="molecule type" value="Genomic_DNA"/>
</dbReference>
<dbReference type="HAMAP" id="MF_00235">
    <property type="entry name" value="Adenylate_kinase_Adk"/>
    <property type="match status" value="1"/>
</dbReference>
<evidence type="ECO:0000256" key="2">
    <source>
        <dbReference type="ARBA" id="ARBA00022727"/>
    </source>
</evidence>
<dbReference type="Gene3D" id="3.40.50.300">
    <property type="entry name" value="P-loop containing nucleotide triphosphate hydrolases"/>
    <property type="match status" value="1"/>
</dbReference>
<keyword evidence="4 5" id="KW-0418">Kinase</keyword>
<comment type="function">
    <text evidence="5">Catalyzes the reversible transfer of the terminal phosphate group between ATP and AMP. Plays an important role in cellular energy homeostasis and in adenine nucleotide metabolism.</text>
</comment>
<dbReference type="SUPFAM" id="SSF52540">
    <property type="entry name" value="P-loop containing nucleoside triphosphate hydrolases"/>
    <property type="match status" value="1"/>
</dbReference>
<gene>
    <name evidence="5" type="primary">adk</name>
    <name evidence="9" type="ORF">DDY47_01935</name>
</gene>
<evidence type="ECO:0000313" key="9">
    <source>
        <dbReference type="EMBL" id="HBI35677.1"/>
    </source>
</evidence>
<feature type="binding site" evidence="5">
    <location>
        <begin position="10"/>
        <end position="15"/>
    </location>
    <ligand>
        <name>ATP</name>
        <dbReference type="ChEBI" id="CHEBI:30616"/>
    </ligand>
</feature>
<evidence type="ECO:0000259" key="8">
    <source>
        <dbReference type="Pfam" id="PF05191"/>
    </source>
</evidence>
<dbReference type="InterPro" id="IPR036193">
    <property type="entry name" value="ADK_active_lid_dom_sf"/>
</dbReference>
<feature type="binding site" evidence="5">
    <location>
        <position position="125"/>
    </location>
    <ligand>
        <name>Zn(2+)</name>
        <dbReference type="ChEBI" id="CHEBI:29105"/>
        <note>structural</note>
    </ligand>
</feature>
<keyword evidence="5" id="KW-0862">Zinc</keyword>
<dbReference type="Proteomes" id="UP000261706">
    <property type="component" value="Unassembled WGS sequence"/>
</dbReference>
<dbReference type="UniPathway" id="UPA00588">
    <property type="reaction ID" value="UER00649"/>
</dbReference>
<keyword evidence="5" id="KW-0963">Cytoplasm</keyword>
<name>A0A354G3T9_UNCKA</name>
<feature type="binding site" evidence="5">
    <location>
        <begin position="128"/>
        <end position="129"/>
    </location>
    <ligand>
        <name>ATP</name>
        <dbReference type="ChEBI" id="CHEBI:30616"/>
    </ligand>
</feature>
<feature type="region of interest" description="LID" evidence="5">
    <location>
        <begin position="118"/>
        <end position="155"/>
    </location>
</feature>
<keyword evidence="5" id="KW-0479">Metal-binding</keyword>
<protein>
    <recommendedName>
        <fullName evidence="5 7">Adenylate kinase</fullName>
        <shortName evidence="5">AK</shortName>
        <ecNumber evidence="5 7">2.7.4.3</ecNumber>
    </recommendedName>
    <alternativeName>
        <fullName evidence="5">ATP-AMP transphosphorylase</fullName>
    </alternativeName>
    <alternativeName>
        <fullName evidence="5">ATP:AMP phosphotransferase</fullName>
    </alternativeName>
    <alternativeName>
        <fullName evidence="5">Adenylate monophosphate kinase</fullName>
    </alternativeName>
</protein>
<dbReference type="GO" id="GO:0004017">
    <property type="term" value="F:AMP kinase activity"/>
    <property type="evidence" value="ECO:0007669"/>
    <property type="project" value="UniProtKB-UniRule"/>
</dbReference>
<dbReference type="EC" id="2.7.4.3" evidence="5 7"/>
<accession>A0A354G3T9</accession>
<feature type="binding site" evidence="5">
    <location>
        <position position="36"/>
    </location>
    <ligand>
        <name>AMP</name>
        <dbReference type="ChEBI" id="CHEBI:456215"/>
    </ligand>
</feature>
<feature type="binding site" evidence="5">
    <location>
        <position position="145"/>
    </location>
    <ligand>
        <name>Zn(2+)</name>
        <dbReference type="ChEBI" id="CHEBI:29105"/>
        <note>structural</note>
    </ligand>
</feature>
<evidence type="ECO:0000256" key="4">
    <source>
        <dbReference type="ARBA" id="ARBA00022777"/>
    </source>
</evidence>